<evidence type="ECO:0000313" key="2">
    <source>
        <dbReference type="EMBL" id="KAK1771471.1"/>
    </source>
</evidence>
<name>A0AAJ0CBZ4_9PEZI</name>
<proteinExistence type="predicted"/>
<protein>
    <submittedName>
        <fullName evidence="2">Uncharacterized protein</fullName>
    </submittedName>
</protein>
<organism evidence="2 3">
    <name type="scientific">Phialemonium atrogriseum</name>
    <dbReference type="NCBI Taxonomy" id="1093897"/>
    <lineage>
        <taxon>Eukaryota</taxon>
        <taxon>Fungi</taxon>
        <taxon>Dikarya</taxon>
        <taxon>Ascomycota</taxon>
        <taxon>Pezizomycotina</taxon>
        <taxon>Sordariomycetes</taxon>
        <taxon>Sordariomycetidae</taxon>
        <taxon>Cephalothecales</taxon>
        <taxon>Cephalothecaceae</taxon>
        <taxon>Phialemonium</taxon>
    </lineage>
</organism>
<accession>A0AAJ0CBZ4</accession>
<dbReference type="RefSeq" id="XP_060287684.1">
    <property type="nucleotide sequence ID" value="XM_060426669.1"/>
</dbReference>
<dbReference type="EMBL" id="MU838998">
    <property type="protein sequence ID" value="KAK1771471.1"/>
    <property type="molecule type" value="Genomic_DNA"/>
</dbReference>
<dbReference type="GeneID" id="85309856"/>
<feature type="compositionally biased region" description="Basic residues" evidence="1">
    <location>
        <begin position="469"/>
        <end position="486"/>
    </location>
</feature>
<evidence type="ECO:0000313" key="3">
    <source>
        <dbReference type="Proteomes" id="UP001244011"/>
    </source>
</evidence>
<feature type="region of interest" description="Disordered" evidence="1">
    <location>
        <begin position="342"/>
        <end position="580"/>
    </location>
</feature>
<dbReference type="AlphaFoldDB" id="A0AAJ0CBZ4"/>
<reference evidence="2" key="1">
    <citation type="submission" date="2023-06" db="EMBL/GenBank/DDBJ databases">
        <title>Genome-scale phylogeny and comparative genomics of the fungal order Sordariales.</title>
        <authorList>
            <consortium name="Lawrence Berkeley National Laboratory"/>
            <person name="Hensen N."/>
            <person name="Bonometti L."/>
            <person name="Westerberg I."/>
            <person name="Brannstrom I.O."/>
            <person name="Guillou S."/>
            <person name="Cros-Aarteil S."/>
            <person name="Calhoun S."/>
            <person name="Haridas S."/>
            <person name="Kuo A."/>
            <person name="Mondo S."/>
            <person name="Pangilinan J."/>
            <person name="Riley R."/>
            <person name="Labutti K."/>
            <person name="Andreopoulos B."/>
            <person name="Lipzen A."/>
            <person name="Chen C."/>
            <person name="Yanf M."/>
            <person name="Daum C."/>
            <person name="Ng V."/>
            <person name="Clum A."/>
            <person name="Steindorff A."/>
            <person name="Ohm R."/>
            <person name="Martin F."/>
            <person name="Silar P."/>
            <person name="Natvig D."/>
            <person name="Lalanne C."/>
            <person name="Gautier V."/>
            <person name="Ament-Velasquez S.L."/>
            <person name="Kruys A."/>
            <person name="Hutchinson M.I."/>
            <person name="Powell A.J."/>
            <person name="Barry K."/>
            <person name="Miller A.N."/>
            <person name="Grigoriev I.V."/>
            <person name="Debuchy R."/>
            <person name="Gladieux P."/>
            <person name="Thoren M.H."/>
            <person name="Johannesson H."/>
        </authorList>
    </citation>
    <scope>NUCLEOTIDE SEQUENCE</scope>
    <source>
        <strain evidence="2">8032-3</strain>
    </source>
</reference>
<feature type="compositionally biased region" description="Basic and acidic residues" evidence="1">
    <location>
        <begin position="520"/>
        <end position="529"/>
    </location>
</feature>
<comment type="caution">
    <text evidence="2">The sequence shown here is derived from an EMBL/GenBank/DDBJ whole genome shotgun (WGS) entry which is preliminary data.</text>
</comment>
<feature type="compositionally biased region" description="Basic residues" evidence="1">
    <location>
        <begin position="568"/>
        <end position="580"/>
    </location>
</feature>
<dbReference type="Proteomes" id="UP001244011">
    <property type="component" value="Unassembled WGS sequence"/>
</dbReference>
<feature type="compositionally biased region" description="Polar residues" evidence="1">
    <location>
        <begin position="38"/>
        <end position="50"/>
    </location>
</feature>
<feature type="region of interest" description="Disordered" evidence="1">
    <location>
        <begin position="38"/>
        <end position="66"/>
    </location>
</feature>
<keyword evidence="3" id="KW-1185">Reference proteome</keyword>
<sequence length="580" mass="64492">MATTIRGDRLFRLDMALAALVEDPGLLDRARRRFSETPSYRTHYSHNSTLSQSSNPPSEEQQRREKRKWKLILEHRASFPVGQFDAQRHEEYRRLFKPAPGSGCIFSDLHMELARATVKKQWVEQGIWNEEWGWQPSGRWKHEEPLQPESDNEIDSEAKVRAPLFCLSPSPTRAAEPRRPKSAEELQQIAEQRAVQEREREPSRPFYQFIYQVSNERKRIQDEMNPPDALVQNESNTQGATIPTPLDINTTAYERMKNTWMKRGIWNRKWGVLPGMSWKHEQSLEEMLLEGMGNDTPVQANRLEADRHETGEAPARSIFGCLLSAESNHEASDIFEASDMLNESQKETPAASILGVPGNDGHGAEGASPRWNIFGSLSPAESSHGPVSGCLNASPQEPPPAADPAGLPNGDPNHSSAASNSRRRHAESRETPRSAPPQRRRRGKREPSIEGGQALQIARTALGPAHSSKVYKARGKSGPGPRRRPNASKLPSEAQQSLPGLHVPTAPPKDTPVLPRRSRRLEEARHKAAADLAGVATADPHDGGSQSRPRRISAGPKPAGSAKPQGVSKRRPNTTRPRAR</sequence>
<gene>
    <name evidence="2" type="ORF">QBC33DRAFT_523809</name>
</gene>
<evidence type="ECO:0000256" key="1">
    <source>
        <dbReference type="SAM" id="MobiDB-lite"/>
    </source>
</evidence>